<sequence>MVAMEIFMGIMPIIGNTIIGNAATTITITPPKSSELIDVSQTAAPDALDPATGFYVQDGPLFTAVYQELVEFNGSHFTQVVPVIAQNYSTSNYENYTFYIRPYVHFSDGVQVNASTVWFSLYRTILMGQGPGVSNYLGLLFSSSVYASTGYAIPWGVNNAIQYATGLKTADNYTLTAMVLANVLSHFNANNATIQKIMSYPGQAIVVKGPYEVQINVMEPYRFFLEDIAAWWGAIVDPVFVDQHGGVQPNTPNSYANDHGMPGTGPYEIYSVSPGLTTIVLKATPNYWATGKNVPSVAQPAHIQIIEIEYGLSHEDRVEMFDKNEAQISYVSVPFFNEMYSGYAYKIPFSDIFANLGSQPSTFYVSMNNEIFPTNITAFRLGLEYAINYTELADVFSFNHTVLALYNYLGPITPQFKEYYNPGNLKPFYYDPSLAIHYLNEAAWEGHFSLVLPNGVVLGNSSSPQLKTLDIYAIAPVTSLEQEELDIITQNLGAVGISASPEYVTPSVTDTWTTPSGTPALIFLGWFPDWPDPIYQQLIAQTDVSDGGISGNFAWVNISTLNTMYQTLPFLTSQTQQINEVKEAYQLLYNDAPYIWLPSPYTYYFVQPYLKGFTYDQFTGYFYNMMYYQNFSYTPPSYTTTTPSSFPTLAVVGIVVVVIVIIAVLALVLMRGRGTPKGL</sequence>
<dbReference type="PANTHER" id="PTHR30290:SF9">
    <property type="entry name" value="OLIGOPEPTIDE-BINDING PROTEIN APPA"/>
    <property type="match status" value="1"/>
</dbReference>
<reference evidence="6 7" key="1">
    <citation type="submission" date="2014-03" db="EMBL/GenBank/DDBJ databases">
        <title>Draft genome sequence of the novel thermoacidophilic archaea Acidianus copahuensis ALE1 strain, isolated from Copahue volcanic area in Neuquen Argentina.</title>
        <authorList>
            <person name="Urbieta M.S."/>
            <person name="Rascovan N."/>
            <person name="Castro C."/>
            <person name="Revale S."/>
            <person name="Giaveno M.A."/>
            <person name="Vazquez M.P."/>
            <person name="Donati E.R."/>
        </authorList>
    </citation>
    <scope>NUCLEOTIDE SEQUENCE [LARGE SCALE GENOMIC DNA]</scope>
    <source>
        <strain evidence="6 7">ALE1</strain>
    </source>
</reference>
<keyword evidence="2" id="KW-0813">Transport</keyword>
<evidence type="ECO:0000259" key="5">
    <source>
        <dbReference type="Pfam" id="PF00496"/>
    </source>
</evidence>
<dbReference type="InterPro" id="IPR030678">
    <property type="entry name" value="Peptide/Ni-bd"/>
</dbReference>
<dbReference type="InterPro" id="IPR000914">
    <property type="entry name" value="SBP_5_dom"/>
</dbReference>
<dbReference type="GO" id="GO:1904680">
    <property type="term" value="F:peptide transmembrane transporter activity"/>
    <property type="evidence" value="ECO:0007669"/>
    <property type="project" value="TreeGrafter"/>
</dbReference>
<dbReference type="STRING" id="1160895.CM19_07940"/>
<dbReference type="EMBL" id="JFZT01000044">
    <property type="protein sequence ID" value="EZQ04897.1"/>
    <property type="molecule type" value="Genomic_DNA"/>
</dbReference>
<keyword evidence="3" id="KW-0732">Signal</keyword>
<dbReference type="PIRSF" id="PIRSF002741">
    <property type="entry name" value="MppA"/>
    <property type="match status" value="1"/>
</dbReference>
<dbReference type="Proteomes" id="UP000024332">
    <property type="component" value="Unassembled WGS sequence"/>
</dbReference>
<dbReference type="SUPFAM" id="SSF53850">
    <property type="entry name" value="Periplasmic binding protein-like II"/>
    <property type="match status" value="1"/>
</dbReference>
<keyword evidence="4" id="KW-0812">Transmembrane</keyword>
<comment type="caution">
    <text evidence="6">The sequence shown here is derived from an EMBL/GenBank/DDBJ whole genome shotgun (WGS) entry which is preliminary data.</text>
</comment>
<dbReference type="GO" id="GO:0043190">
    <property type="term" value="C:ATP-binding cassette (ABC) transporter complex"/>
    <property type="evidence" value="ECO:0007669"/>
    <property type="project" value="InterPro"/>
</dbReference>
<proteinExistence type="inferred from homology"/>
<evidence type="ECO:0000256" key="3">
    <source>
        <dbReference type="ARBA" id="ARBA00022729"/>
    </source>
</evidence>
<evidence type="ECO:0000313" key="6">
    <source>
        <dbReference type="EMBL" id="EZQ04897.1"/>
    </source>
</evidence>
<evidence type="ECO:0000313" key="7">
    <source>
        <dbReference type="Proteomes" id="UP000024332"/>
    </source>
</evidence>
<accession>A0A031LLF7</accession>
<evidence type="ECO:0000256" key="1">
    <source>
        <dbReference type="ARBA" id="ARBA00005695"/>
    </source>
</evidence>
<dbReference type="PANTHER" id="PTHR30290">
    <property type="entry name" value="PERIPLASMIC BINDING COMPONENT OF ABC TRANSPORTER"/>
    <property type="match status" value="1"/>
</dbReference>
<keyword evidence="4" id="KW-0472">Membrane</keyword>
<protein>
    <submittedName>
        <fullName evidence="6">Peptide ABC transporter permease</fullName>
    </submittedName>
</protein>
<keyword evidence="7" id="KW-1185">Reference proteome</keyword>
<name>A0A031LLF7_9CREN</name>
<comment type="similarity">
    <text evidence="1">Belongs to the bacterial solute-binding protein 5 family.</text>
</comment>
<evidence type="ECO:0000256" key="4">
    <source>
        <dbReference type="SAM" id="Phobius"/>
    </source>
</evidence>
<evidence type="ECO:0000256" key="2">
    <source>
        <dbReference type="ARBA" id="ARBA00022448"/>
    </source>
</evidence>
<dbReference type="InterPro" id="IPR039424">
    <property type="entry name" value="SBP_5"/>
</dbReference>
<organism evidence="6 7">
    <name type="scientific">Candidatus Acidianus copahuensis</name>
    <dbReference type="NCBI Taxonomy" id="1160895"/>
    <lineage>
        <taxon>Archaea</taxon>
        <taxon>Thermoproteota</taxon>
        <taxon>Thermoprotei</taxon>
        <taxon>Sulfolobales</taxon>
        <taxon>Sulfolobaceae</taxon>
        <taxon>Acidianus</taxon>
    </lineage>
</organism>
<feature type="domain" description="Solute-binding protein family 5" evidence="5">
    <location>
        <begin position="79"/>
        <end position="535"/>
    </location>
</feature>
<feature type="transmembrane region" description="Helical" evidence="4">
    <location>
        <begin position="646"/>
        <end position="669"/>
    </location>
</feature>
<dbReference type="GO" id="GO:0015833">
    <property type="term" value="P:peptide transport"/>
    <property type="evidence" value="ECO:0007669"/>
    <property type="project" value="TreeGrafter"/>
</dbReference>
<dbReference type="Gene3D" id="3.10.105.10">
    <property type="entry name" value="Dipeptide-binding Protein, Domain 3"/>
    <property type="match status" value="1"/>
</dbReference>
<dbReference type="AlphaFoldDB" id="A0A031LLF7"/>
<gene>
    <name evidence="6" type="ORF">CM19_07940</name>
</gene>
<dbReference type="GO" id="GO:0042597">
    <property type="term" value="C:periplasmic space"/>
    <property type="evidence" value="ECO:0007669"/>
    <property type="project" value="UniProtKB-ARBA"/>
</dbReference>
<keyword evidence="4" id="KW-1133">Transmembrane helix</keyword>
<dbReference type="Pfam" id="PF00496">
    <property type="entry name" value="SBP_bac_5"/>
    <property type="match status" value="1"/>
</dbReference>
<dbReference type="Gene3D" id="3.40.190.10">
    <property type="entry name" value="Periplasmic binding protein-like II"/>
    <property type="match status" value="1"/>
</dbReference>